<evidence type="ECO:0000313" key="2">
    <source>
        <dbReference type="EMBL" id="VTS03441.1"/>
    </source>
</evidence>
<feature type="transmembrane region" description="Helical" evidence="1">
    <location>
        <begin position="12"/>
        <end position="41"/>
    </location>
</feature>
<keyword evidence="1" id="KW-1133">Transmembrane helix</keyword>
<dbReference type="RefSeq" id="WP_162673029.1">
    <property type="nucleotide sequence ID" value="NZ_LR593886.1"/>
</dbReference>
<evidence type="ECO:0008006" key="4">
    <source>
        <dbReference type="Google" id="ProtNLM"/>
    </source>
</evidence>
<feature type="transmembrane region" description="Helical" evidence="1">
    <location>
        <begin position="61"/>
        <end position="87"/>
    </location>
</feature>
<keyword evidence="1" id="KW-0472">Membrane</keyword>
<dbReference type="PROSITE" id="PS51257">
    <property type="entry name" value="PROKAR_LIPOPROTEIN"/>
    <property type="match status" value="1"/>
</dbReference>
<proteinExistence type="predicted"/>
<sequence length="152" mass="16619">MTRTDRDHLRVLSICHYVLAGLCFVAGCFPIIHLVVGIMIVNNEFGPPPQQANAPGPPPEIFGWLFIGVAATMIASFWALAVGLIVAGRCLSRRKSRTFCMVMAGAACLFQPLGTALGVFTFIVLARPSVREAFEPAREAPEPNEFDRYHSE</sequence>
<keyword evidence="3" id="KW-1185">Reference proteome</keyword>
<accession>A0A6P2DJM8</accession>
<dbReference type="EMBL" id="LR593886">
    <property type="protein sequence ID" value="VTS03441.1"/>
    <property type="molecule type" value="Genomic_DNA"/>
</dbReference>
<keyword evidence="1" id="KW-0812">Transmembrane</keyword>
<organism evidence="2 3">
    <name type="scientific">Gemmata massiliana</name>
    <dbReference type="NCBI Taxonomy" id="1210884"/>
    <lineage>
        <taxon>Bacteria</taxon>
        <taxon>Pseudomonadati</taxon>
        <taxon>Planctomycetota</taxon>
        <taxon>Planctomycetia</taxon>
        <taxon>Gemmatales</taxon>
        <taxon>Gemmataceae</taxon>
        <taxon>Gemmata</taxon>
    </lineage>
</organism>
<dbReference type="KEGG" id="gms:SOIL9_71820"/>
<evidence type="ECO:0000313" key="3">
    <source>
        <dbReference type="Proteomes" id="UP000464178"/>
    </source>
</evidence>
<feature type="transmembrane region" description="Helical" evidence="1">
    <location>
        <begin position="99"/>
        <end position="126"/>
    </location>
</feature>
<gene>
    <name evidence="2" type="ORF">SOIL9_71820</name>
</gene>
<reference evidence="2 3" key="1">
    <citation type="submission" date="2019-05" db="EMBL/GenBank/DDBJ databases">
        <authorList>
            <consortium name="Science for Life Laboratories"/>
        </authorList>
    </citation>
    <scope>NUCLEOTIDE SEQUENCE [LARGE SCALE GENOMIC DNA]</scope>
    <source>
        <strain evidence="2">Soil9</strain>
    </source>
</reference>
<dbReference type="AlphaFoldDB" id="A0A6P2DJM8"/>
<evidence type="ECO:0000256" key="1">
    <source>
        <dbReference type="SAM" id="Phobius"/>
    </source>
</evidence>
<dbReference type="Proteomes" id="UP000464178">
    <property type="component" value="Chromosome"/>
</dbReference>
<protein>
    <recommendedName>
        <fullName evidence="4">DUF4064 domain-containing protein</fullName>
    </recommendedName>
</protein>
<name>A0A6P2DJM8_9BACT</name>